<dbReference type="InterPro" id="IPR020946">
    <property type="entry name" value="Flavin_mOase-like"/>
</dbReference>
<dbReference type="EMBL" id="SFCI01003273">
    <property type="protein sequence ID" value="TFY73126.1"/>
    <property type="molecule type" value="Genomic_DNA"/>
</dbReference>
<sequence length="149" mass="16493">MANDPAASERKRICIIGGGANGLATLKILADTPQVKDGRWSIVAFEERHDIGGIWLPAPPTDDPPLSPLYDSLETNIPHPLMAFTTFPFPPGIALYPSADEVLKYLNDYADHFDLRKYIRLNTRVDRAIWDAAAQHWQVTLSTSPAPLT</sequence>
<dbReference type="Gene3D" id="3.50.50.60">
    <property type="entry name" value="FAD/NAD(P)-binding domain"/>
    <property type="match status" value="1"/>
</dbReference>
<feature type="non-terminal residue" evidence="5">
    <location>
        <position position="149"/>
    </location>
</feature>
<dbReference type="Proteomes" id="UP000298061">
    <property type="component" value="Unassembled WGS sequence"/>
</dbReference>
<dbReference type="GO" id="GO:0050660">
    <property type="term" value="F:flavin adenine dinucleotide binding"/>
    <property type="evidence" value="ECO:0007669"/>
    <property type="project" value="InterPro"/>
</dbReference>
<evidence type="ECO:0000313" key="6">
    <source>
        <dbReference type="Proteomes" id="UP000298061"/>
    </source>
</evidence>
<protein>
    <recommendedName>
        <fullName evidence="7">FAD/NAD(P)-binding domain-containing protein</fullName>
    </recommendedName>
</protein>
<dbReference type="Pfam" id="PF00743">
    <property type="entry name" value="FMO-like"/>
    <property type="match status" value="1"/>
</dbReference>
<gene>
    <name evidence="5" type="ORF">EWM64_g10887</name>
</gene>
<dbReference type="InterPro" id="IPR050346">
    <property type="entry name" value="FMO-like"/>
</dbReference>
<name>A0A4Y9ZE83_9AGAM</name>
<proteinExistence type="inferred from homology"/>
<dbReference type="AlphaFoldDB" id="A0A4Y9ZE83"/>
<dbReference type="InterPro" id="IPR036188">
    <property type="entry name" value="FAD/NAD-bd_sf"/>
</dbReference>
<evidence type="ECO:0008006" key="7">
    <source>
        <dbReference type="Google" id="ProtNLM"/>
    </source>
</evidence>
<keyword evidence="4" id="KW-0560">Oxidoreductase</keyword>
<evidence type="ECO:0000256" key="2">
    <source>
        <dbReference type="ARBA" id="ARBA00022630"/>
    </source>
</evidence>
<keyword evidence="2" id="KW-0285">Flavoprotein</keyword>
<dbReference type="GO" id="GO:0004499">
    <property type="term" value="F:N,N-dimethylaniline monooxygenase activity"/>
    <property type="evidence" value="ECO:0007669"/>
    <property type="project" value="InterPro"/>
</dbReference>
<dbReference type="GO" id="GO:0050661">
    <property type="term" value="F:NADP binding"/>
    <property type="evidence" value="ECO:0007669"/>
    <property type="project" value="InterPro"/>
</dbReference>
<accession>A0A4Y9ZE83</accession>
<evidence type="ECO:0000256" key="1">
    <source>
        <dbReference type="ARBA" id="ARBA00009183"/>
    </source>
</evidence>
<keyword evidence="3" id="KW-0274">FAD</keyword>
<keyword evidence="6" id="KW-1185">Reference proteome</keyword>
<comment type="caution">
    <text evidence="5">The sequence shown here is derived from an EMBL/GenBank/DDBJ whole genome shotgun (WGS) entry which is preliminary data.</text>
</comment>
<reference evidence="5 6" key="1">
    <citation type="submission" date="2019-02" db="EMBL/GenBank/DDBJ databases">
        <title>Genome sequencing of the rare red list fungi Hericium alpestre (H. flagellum).</title>
        <authorList>
            <person name="Buettner E."/>
            <person name="Kellner H."/>
        </authorList>
    </citation>
    <scope>NUCLEOTIDE SEQUENCE [LARGE SCALE GENOMIC DNA]</scope>
    <source>
        <strain evidence="5 6">DSM 108284</strain>
    </source>
</reference>
<dbReference type="OrthoDB" id="66881at2759"/>
<dbReference type="PANTHER" id="PTHR23023">
    <property type="entry name" value="DIMETHYLANILINE MONOOXYGENASE"/>
    <property type="match status" value="1"/>
</dbReference>
<dbReference type="SUPFAM" id="SSF51905">
    <property type="entry name" value="FAD/NAD(P)-binding domain"/>
    <property type="match status" value="1"/>
</dbReference>
<organism evidence="5 6">
    <name type="scientific">Hericium alpestre</name>
    <dbReference type="NCBI Taxonomy" id="135208"/>
    <lineage>
        <taxon>Eukaryota</taxon>
        <taxon>Fungi</taxon>
        <taxon>Dikarya</taxon>
        <taxon>Basidiomycota</taxon>
        <taxon>Agaricomycotina</taxon>
        <taxon>Agaricomycetes</taxon>
        <taxon>Russulales</taxon>
        <taxon>Hericiaceae</taxon>
        <taxon>Hericium</taxon>
    </lineage>
</organism>
<evidence type="ECO:0000256" key="3">
    <source>
        <dbReference type="ARBA" id="ARBA00022827"/>
    </source>
</evidence>
<evidence type="ECO:0000313" key="5">
    <source>
        <dbReference type="EMBL" id="TFY73126.1"/>
    </source>
</evidence>
<evidence type="ECO:0000256" key="4">
    <source>
        <dbReference type="ARBA" id="ARBA00023002"/>
    </source>
</evidence>
<dbReference type="STRING" id="135208.A0A4Y9ZE83"/>
<comment type="similarity">
    <text evidence="1">Belongs to the FMO family.</text>
</comment>